<dbReference type="Pfam" id="PF00122">
    <property type="entry name" value="E1-E2_ATPase"/>
    <property type="match status" value="1"/>
</dbReference>
<feature type="transmembrane region" description="Helical" evidence="7">
    <location>
        <begin position="32"/>
        <end position="49"/>
    </location>
</feature>
<dbReference type="InterPro" id="IPR023214">
    <property type="entry name" value="HAD_sf"/>
</dbReference>
<keyword evidence="4 7" id="KW-1133">Transmembrane helix</keyword>
<comment type="similarity">
    <text evidence="2">Belongs to the cation transport ATPase (P-type) (TC 3.A.3) family. Type IB subfamily.</text>
</comment>
<dbReference type="GO" id="GO:0015086">
    <property type="term" value="F:cadmium ion transmembrane transporter activity"/>
    <property type="evidence" value="ECO:0007669"/>
    <property type="project" value="TreeGrafter"/>
</dbReference>
<dbReference type="Gene3D" id="2.70.150.10">
    <property type="entry name" value="Calcium-transporting ATPase, cytoplasmic transduction domain A"/>
    <property type="match status" value="1"/>
</dbReference>
<dbReference type="SUPFAM" id="SSF81653">
    <property type="entry name" value="Calcium ATPase, transduction domain A"/>
    <property type="match status" value="1"/>
</dbReference>
<dbReference type="InterPro" id="IPR023298">
    <property type="entry name" value="ATPase_P-typ_TM_dom_sf"/>
</dbReference>
<reference evidence="9" key="1">
    <citation type="submission" date="2013-11" db="EMBL/GenBank/DDBJ databases">
        <title>Microbial diversity, functional groups and degradation webs in Northern and Southern Mediterranean and Red Sea marine crude oil polluted sites.</title>
        <authorList>
            <person name="Daffonchio D."/>
            <person name="Mapelli F."/>
            <person name="Ferrer M."/>
            <person name="Richter M."/>
            <person name="Cherif A."/>
            <person name="Malkawi H.I."/>
            <person name="Yakimov M.M."/>
            <person name="Abdel-Fattah Y.R."/>
            <person name="Blaghen M."/>
            <person name="Golyshin P.N."/>
            <person name="Kalogerakis N."/>
            <person name="Boon N."/>
            <person name="Magagnini M."/>
            <person name="Fava F."/>
        </authorList>
    </citation>
    <scope>NUCLEOTIDE SEQUENCE</scope>
</reference>
<evidence type="ECO:0000256" key="1">
    <source>
        <dbReference type="ARBA" id="ARBA00004370"/>
    </source>
</evidence>
<evidence type="ECO:0000259" key="8">
    <source>
        <dbReference type="Pfam" id="PF00122"/>
    </source>
</evidence>
<feature type="region of interest" description="Disordered" evidence="6">
    <location>
        <begin position="1"/>
        <end position="22"/>
    </location>
</feature>
<evidence type="ECO:0000256" key="7">
    <source>
        <dbReference type="SAM" id="Phobius"/>
    </source>
</evidence>
<accession>A0A1B6NPW0</accession>
<dbReference type="GO" id="GO:0005524">
    <property type="term" value="F:ATP binding"/>
    <property type="evidence" value="ECO:0007669"/>
    <property type="project" value="InterPro"/>
</dbReference>
<feature type="transmembrane region" description="Helical" evidence="7">
    <location>
        <begin position="289"/>
        <end position="312"/>
    </location>
</feature>
<dbReference type="NCBIfam" id="TIGR01494">
    <property type="entry name" value="ATPase_P-type"/>
    <property type="match status" value="1"/>
</dbReference>
<dbReference type="GO" id="GO:0019829">
    <property type="term" value="F:ATPase-coupled monoatomic cation transmembrane transporter activity"/>
    <property type="evidence" value="ECO:0007669"/>
    <property type="project" value="InterPro"/>
</dbReference>
<protein>
    <submittedName>
        <fullName evidence="9">Lead, cadmium, zinc and mercury-transporting ATPase</fullName>
    </submittedName>
</protein>
<comment type="subcellular location">
    <subcellularLocation>
        <location evidence="1">Membrane</location>
    </subcellularLocation>
</comment>
<dbReference type="FunFam" id="2.70.150.10:FF:000002">
    <property type="entry name" value="Copper-transporting ATPase 1, putative"/>
    <property type="match status" value="1"/>
</dbReference>
<dbReference type="InterPro" id="IPR027256">
    <property type="entry name" value="P-typ_ATPase_IB"/>
</dbReference>
<keyword evidence="5 7" id="KW-0472">Membrane</keyword>
<dbReference type="PRINTS" id="PR00119">
    <property type="entry name" value="CATATPASE"/>
</dbReference>
<dbReference type="Gene3D" id="3.40.1110.10">
    <property type="entry name" value="Calcium-transporting ATPase, cytoplasmic domain N"/>
    <property type="match status" value="1"/>
</dbReference>
<feature type="region of interest" description="Disordered" evidence="6">
    <location>
        <begin position="383"/>
        <end position="404"/>
    </location>
</feature>
<feature type="transmembrane region" description="Helical" evidence="7">
    <location>
        <begin position="107"/>
        <end position="125"/>
    </location>
</feature>
<organism evidence="9">
    <name type="scientific">marine sediment metagenome</name>
    <dbReference type="NCBI Taxonomy" id="412755"/>
    <lineage>
        <taxon>unclassified sequences</taxon>
        <taxon>metagenomes</taxon>
        <taxon>ecological metagenomes</taxon>
    </lineage>
</organism>
<keyword evidence="3 7" id="KW-0812">Transmembrane</keyword>
<feature type="transmembrane region" description="Helical" evidence="7">
    <location>
        <begin position="84"/>
        <end position="101"/>
    </location>
</feature>
<dbReference type="SUPFAM" id="SSF81665">
    <property type="entry name" value="Calcium ATPase, transmembrane domain M"/>
    <property type="match status" value="1"/>
</dbReference>
<dbReference type="PANTHER" id="PTHR48085:SF5">
    <property type="entry name" value="CADMIUM_ZINC-TRANSPORTING ATPASE HMA4-RELATED"/>
    <property type="match status" value="1"/>
</dbReference>
<dbReference type="GO" id="GO:0016020">
    <property type="term" value="C:membrane"/>
    <property type="evidence" value="ECO:0007669"/>
    <property type="project" value="UniProtKB-SubCell"/>
</dbReference>
<feature type="region of interest" description="Disordered" evidence="6">
    <location>
        <begin position="177"/>
        <end position="203"/>
    </location>
</feature>
<evidence type="ECO:0000256" key="2">
    <source>
        <dbReference type="ARBA" id="ARBA00006024"/>
    </source>
</evidence>
<dbReference type="InterPro" id="IPR051014">
    <property type="entry name" value="Cation_Transport_ATPase_IB"/>
</dbReference>
<dbReference type="InterPro" id="IPR023299">
    <property type="entry name" value="ATPase_P-typ_cyto_dom_N"/>
</dbReference>
<evidence type="ECO:0000256" key="3">
    <source>
        <dbReference type="ARBA" id="ARBA00022692"/>
    </source>
</evidence>
<evidence type="ECO:0000256" key="6">
    <source>
        <dbReference type="SAM" id="MobiDB-lite"/>
    </source>
</evidence>
<evidence type="ECO:0000256" key="5">
    <source>
        <dbReference type="ARBA" id="ARBA00023136"/>
    </source>
</evidence>
<dbReference type="InterPro" id="IPR059000">
    <property type="entry name" value="ATPase_P-type_domA"/>
</dbReference>
<comment type="caution">
    <text evidence="9">The sequence shown here is derived from an EMBL/GenBank/DDBJ whole genome shotgun (WGS) entry which is preliminary data.</text>
</comment>
<gene>
    <name evidence="9" type="ORF">MGSAQ_003051</name>
</gene>
<dbReference type="Gene3D" id="3.40.50.1000">
    <property type="entry name" value="HAD superfamily/HAD-like"/>
    <property type="match status" value="1"/>
</dbReference>
<dbReference type="EMBL" id="AYSL01001775">
    <property type="protein sequence ID" value="KTF05455.1"/>
    <property type="molecule type" value="Genomic_DNA"/>
</dbReference>
<dbReference type="AlphaFoldDB" id="A0A1B6NPW0"/>
<dbReference type="GO" id="GO:0016887">
    <property type="term" value="F:ATP hydrolysis activity"/>
    <property type="evidence" value="ECO:0007669"/>
    <property type="project" value="InterPro"/>
</dbReference>
<dbReference type="InterPro" id="IPR008250">
    <property type="entry name" value="ATPase_P-typ_transduc_dom_A_sf"/>
</dbReference>
<dbReference type="PRINTS" id="PR00941">
    <property type="entry name" value="CDATPASE"/>
</dbReference>
<name>A0A1B6NPW0_9ZZZZ</name>
<feature type="domain" description="P-type ATPase A" evidence="8">
    <location>
        <begin position="138"/>
        <end position="238"/>
    </location>
</feature>
<dbReference type="InterPro" id="IPR001757">
    <property type="entry name" value="P_typ_ATPase"/>
</dbReference>
<dbReference type="PROSITE" id="PS00154">
    <property type="entry name" value="ATPASE_E1_E2"/>
    <property type="match status" value="1"/>
</dbReference>
<dbReference type="InterPro" id="IPR018303">
    <property type="entry name" value="ATPase_P-typ_P_site"/>
</dbReference>
<feature type="transmembrane region" description="Helical" evidence="7">
    <location>
        <begin position="55"/>
        <end position="72"/>
    </location>
</feature>
<proteinExistence type="inferred from homology"/>
<evidence type="ECO:0000313" key="9">
    <source>
        <dbReference type="EMBL" id="KTF05455.1"/>
    </source>
</evidence>
<evidence type="ECO:0000256" key="4">
    <source>
        <dbReference type="ARBA" id="ARBA00022989"/>
    </source>
</evidence>
<dbReference type="PANTHER" id="PTHR48085">
    <property type="entry name" value="CADMIUM/ZINC-TRANSPORTING ATPASE HMA2-RELATED"/>
    <property type="match status" value="1"/>
</dbReference>
<sequence>MAKTDHSGHGSPGHVHDDPADRGKAWYQTGKGRLVILTGLLLAAAWAMELIAPQIGSWAFVAACLIGVAPVARRAFVAARLGQIFTIEGLMTIAALGALFINAAEEAALVVFLFAVGEVLEGVAAGKARDGIRALANLVPKTALLEVDGVTREVAASSLTIGQTVLVRPGDRIPADGEISDGTSGIDESPVTGESIPRTRGPGENVFAGSINTEAVLRVTVTKAAEDNTISRIIRLVEEAEEARAPTERFIDRFSRWYMPAIVAVSALVIVIPPLMFGQSWDTWIYRGLALLLIGCPCALVISVPASIASSLSTGARRGMLMKGGAVIEAAAKVSHVAFDKTGTLTHGRPQVTDLVTFGTTTEAQLLEVAAVSRADRAIPSPWRSWTGPKRRASLPCPPAMHAP</sequence>
<feature type="transmembrane region" description="Helical" evidence="7">
    <location>
        <begin position="257"/>
        <end position="277"/>
    </location>
</feature>